<comment type="caution">
    <text evidence="2">The sequence shown here is derived from an EMBL/GenBank/DDBJ whole genome shotgun (WGS) entry which is preliminary data.</text>
</comment>
<dbReference type="Proteomes" id="UP001362999">
    <property type="component" value="Unassembled WGS sequence"/>
</dbReference>
<evidence type="ECO:0008006" key="4">
    <source>
        <dbReference type="Google" id="ProtNLM"/>
    </source>
</evidence>
<keyword evidence="3" id="KW-1185">Reference proteome</keyword>
<dbReference type="EMBL" id="JAWWNJ010000005">
    <property type="protein sequence ID" value="KAK7055958.1"/>
    <property type="molecule type" value="Genomic_DNA"/>
</dbReference>
<feature type="region of interest" description="Disordered" evidence="1">
    <location>
        <begin position="1385"/>
        <end position="1409"/>
    </location>
</feature>
<protein>
    <recommendedName>
        <fullName evidence="4">Vacuolar protein sorting-associated protein 13 second N-terminal domain-containing protein</fullName>
    </recommendedName>
</protein>
<proteinExistence type="predicted"/>
<evidence type="ECO:0000313" key="3">
    <source>
        <dbReference type="Proteomes" id="UP001362999"/>
    </source>
</evidence>
<sequence length="1574" mass="178329">MPCNPTSELSRPALSKVETRIAAIADWRSDFSRRRSHFLDCFPSIRHDYTASVHVGVTRGKSEVLLHTMPSLSKIFRRHRTSSELVDVEAPAALVSAGPSEFSHLALDAPVPNIRYSASMPHLDLVLPQEGLLDNIPNGPNLGQGHEPEPAVEQPQASIPNGGGDDEAKSLPPTPTPTSPEDSPTRSEPLSDNLAEMWRNIDDRSANISKMERVVNKISHVAGAAFEVGETAGDVTGFIREGMENDEIKAIGNAILEGVPAIMSALETLAEIHPFLAAAYLPFKLIYYQETQRRDNDKKRTTLFAKIKDVMMILLELKSFKKNDTRTTPEGKPVLSRLASICEDMRKDIAECYNVLNVQEKRSVGIKFLKASTWNKELGKYAARFTNRREELTFALSLRSVITLEEMNNNMKTMMQMFSTILTSDERDMGRWIQLNGGERAVMRDDKKCAAMIKYEASLTASTGGSAANHERGRLGLTSEEDSKKTEKAIVNLRKEYREDVRGVIQENLGIYSKRFDMRLDDMGKDLGKKIQHQGDRLIMYLREGPHQRIKDKIVYHVWKDQGWRGSAKTRLLVLALRDYLVERVEHSKLASGIAWKIRPLSLAPTIISRKQEQYSEDDDDDPEADMSVPLPDSWMTAYLQVKRLRYLEQALDPNSSGFTSISEINAFSRARPINWSFPHWLSYWAIGWQIYATRYCVEIEEIFGQMNLLKQRISVKMPGNTVYVNEYIDGCWQHVTALTSSIERCGGPESWLDEKFTEYIEAQESVLKERLDKIQYNIDAEETVSLILRGDRIEASIFALLAILLRRHLAKMHLALKQELHDDELWDAMDTVTWVVNGVWVRFLELKEEFQHQQVADLKLIFESLSCGLFKNYYEWNDWINPEHFMEKDMTPWTSDTLTELNPSELVGILSYAEHTPRRPETDVIVIEPSSRKYGRRWGWKVNYSFHQQLHGGPKLRNQSPVPTVEAPTTNHVIAPSSVNLTEPSDAEMSITGRWFGWHRTENQTPYGAMTAMNFKCGDRLPQSESGTTISGHGTSAYGWDFTLTGTLNSFDQPEGMLGLVFELTFTDDDSDGALVQYTGTFFTDRDIIVGTFSRTIATGEFILKKVPESAIMCARPLVPRLNAKELWAFAIKAVLDDIKRRKPRLSYLCSRMIEMRRILWFIWRDDLGLLDGFEQAEYSQILKTLSYEQMVELYKLSDWYDHASDLQPDGYRCDNCGVDLVRSRVACLECVSSVDCERMVDFCSRLKCIAAEVPHRTDVHHDPKTHLIVRFRDHLLLKDYCEIKEQAGYSLRYARDWYETVKKEDRSLVVPLPPSPTSTSSSDESALNTRFARISTPEDAVVPVIVGDSLAPPAVNAERSLTPVQRPALNTSFVSTEQRPAASPALSSSSSWSWSSSSSASSSKSTNLLSTAVTPAEATMPMSCVVCRERIVAPAWYCITCPSTWVCDSCERVSDHMLPWDYVKRYRTEVAESGGHNVMHSLVRVTGFRAEDTETSKKTGGGATTQDTPWDIKWDEVEKRMQELVTARFEAVNTHVDERLDNVDRRLGELTTSLANIERLLMRSVHNSSSKS</sequence>
<organism evidence="2 3">
    <name type="scientific">Favolaschia claudopus</name>
    <dbReference type="NCBI Taxonomy" id="2862362"/>
    <lineage>
        <taxon>Eukaryota</taxon>
        <taxon>Fungi</taxon>
        <taxon>Dikarya</taxon>
        <taxon>Basidiomycota</taxon>
        <taxon>Agaricomycotina</taxon>
        <taxon>Agaricomycetes</taxon>
        <taxon>Agaricomycetidae</taxon>
        <taxon>Agaricales</taxon>
        <taxon>Marasmiineae</taxon>
        <taxon>Mycenaceae</taxon>
        <taxon>Favolaschia</taxon>
    </lineage>
</organism>
<evidence type="ECO:0000256" key="1">
    <source>
        <dbReference type="SAM" id="MobiDB-lite"/>
    </source>
</evidence>
<feature type="region of interest" description="Disordered" evidence="1">
    <location>
        <begin position="134"/>
        <end position="190"/>
    </location>
</feature>
<evidence type="ECO:0000313" key="2">
    <source>
        <dbReference type="EMBL" id="KAK7055958.1"/>
    </source>
</evidence>
<name>A0AAW0DWU9_9AGAR</name>
<gene>
    <name evidence="2" type="ORF">R3P38DRAFT_3342921</name>
</gene>
<feature type="compositionally biased region" description="Low complexity" evidence="1">
    <location>
        <begin position="179"/>
        <end position="188"/>
    </location>
</feature>
<accession>A0AAW0DWU9</accession>
<reference evidence="2 3" key="1">
    <citation type="journal article" date="2024" name="J Genomics">
        <title>Draft genome sequencing and assembly of Favolaschia claudopus CIRM-BRFM 2984 isolated from oak limbs.</title>
        <authorList>
            <person name="Navarro D."/>
            <person name="Drula E."/>
            <person name="Chaduli D."/>
            <person name="Cazenave R."/>
            <person name="Ahrendt S."/>
            <person name="Wang J."/>
            <person name="Lipzen A."/>
            <person name="Daum C."/>
            <person name="Barry K."/>
            <person name="Grigoriev I.V."/>
            <person name="Favel A."/>
            <person name="Rosso M.N."/>
            <person name="Martin F."/>
        </authorList>
    </citation>
    <scope>NUCLEOTIDE SEQUENCE [LARGE SCALE GENOMIC DNA]</scope>
    <source>
        <strain evidence="2 3">CIRM-BRFM 2984</strain>
    </source>
</reference>
<feature type="compositionally biased region" description="Low complexity" evidence="1">
    <location>
        <begin position="1385"/>
        <end position="1407"/>
    </location>
</feature>